<accession>A0A2T2X766</accession>
<evidence type="ECO:0000256" key="3">
    <source>
        <dbReference type="ARBA" id="ARBA00022723"/>
    </source>
</evidence>
<keyword evidence="5 12" id="KW-0378">Hydrolase</keyword>
<evidence type="ECO:0000256" key="5">
    <source>
        <dbReference type="ARBA" id="ARBA00022801"/>
    </source>
</evidence>
<dbReference type="InterPro" id="IPR005759">
    <property type="entry name" value="Nth"/>
</dbReference>
<comment type="similarity">
    <text evidence="1 12">Belongs to the Nth/MutY family.</text>
</comment>
<proteinExistence type="inferred from homology"/>
<evidence type="ECO:0000313" key="15">
    <source>
        <dbReference type="Proteomes" id="UP000242972"/>
    </source>
</evidence>
<dbReference type="CDD" id="cd00056">
    <property type="entry name" value="ENDO3c"/>
    <property type="match status" value="1"/>
</dbReference>
<evidence type="ECO:0000313" key="14">
    <source>
        <dbReference type="EMBL" id="PSR30298.1"/>
    </source>
</evidence>
<comment type="cofactor">
    <cofactor evidence="12">
        <name>[4Fe-4S] cluster</name>
        <dbReference type="ChEBI" id="CHEBI:49883"/>
    </cofactor>
    <text evidence="12">Binds 1 [4Fe-4S] cluster.</text>
</comment>
<evidence type="ECO:0000256" key="1">
    <source>
        <dbReference type="ARBA" id="ARBA00008343"/>
    </source>
</evidence>
<evidence type="ECO:0000256" key="10">
    <source>
        <dbReference type="ARBA" id="ARBA00023239"/>
    </source>
</evidence>
<comment type="function">
    <text evidence="12">DNA repair enzyme that has both DNA N-glycosylase activity and AP-lyase activity. The DNA N-glycosylase activity releases various damaged pyrimidines from DNA by cleaving the N-glycosidic bond, leaving an AP (apurinic/apyrimidinic) site. The AP-lyase activity cleaves the phosphodiester bond 3' to the AP site by a beta-elimination, leaving a 3'-terminal unsaturated sugar and a product with a terminal 5'-phosphate.</text>
</comment>
<feature type="binding site" evidence="12">
    <location>
        <position position="189"/>
    </location>
    <ligand>
        <name>[4Fe-4S] cluster</name>
        <dbReference type="ChEBI" id="CHEBI:49883"/>
    </ligand>
</feature>
<dbReference type="InterPro" id="IPR004035">
    <property type="entry name" value="Endouclease-III_FeS-bd_BS"/>
</dbReference>
<keyword evidence="9 12" id="KW-0234">DNA repair</keyword>
<dbReference type="Gene3D" id="1.10.340.30">
    <property type="entry name" value="Hypothetical protein, domain 2"/>
    <property type="match status" value="1"/>
</dbReference>
<dbReference type="Pfam" id="PF00633">
    <property type="entry name" value="HHH"/>
    <property type="match status" value="1"/>
</dbReference>
<comment type="catalytic activity">
    <reaction evidence="12">
        <text>2'-deoxyribonucleotide-(2'-deoxyribose 5'-phosphate)-2'-deoxyribonucleotide-DNA = a 3'-end 2'-deoxyribonucleotide-(2,3-dehydro-2,3-deoxyribose 5'-phosphate)-DNA + a 5'-end 5'-phospho-2'-deoxyribonucleoside-DNA + H(+)</text>
        <dbReference type="Rhea" id="RHEA:66592"/>
        <dbReference type="Rhea" id="RHEA-COMP:13180"/>
        <dbReference type="Rhea" id="RHEA-COMP:16897"/>
        <dbReference type="Rhea" id="RHEA-COMP:17067"/>
        <dbReference type="ChEBI" id="CHEBI:15378"/>
        <dbReference type="ChEBI" id="CHEBI:136412"/>
        <dbReference type="ChEBI" id="CHEBI:157695"/>
        <dbReference type="ChEBI" id="CHEBI:167181"/>
        <dbReference type="EC" id="4.2.99.18"/>
    </reaction>
</comment>
<keyword evidence="14" id="KW-0540">Nuclease</keyword>
<dbReference type="GO" id="GO:0003677">
    <property type="term" value="F:DNA binding"/>
    <property type="evidence" value="ECO:0007669"/>
    <property type="project" value="UniProtKB-UniRule"/>
</dbReference>
<keyword evidence="3 12" id="KW-0479">Metal-binding</keyword>
<dbReference type="Proteomes" id="UP000242972">
    <property type="component" value="Unassembled WGS sequence"/>
</dbReference>
<dbReference type="InterPro" id="IPR023170">
    <property type="entry name" value="HhH_base_excis_C"/>
</dbReference>
<protein>
    <recommendedName>
        <fullName evidence="12">Endonuclease III</fullName>
        <ecNumber evidence="12">4.2.99.18</ecNumber>
    </recommendedName>
    <alternativeName>
        <fullName evidence="12">DNA-(apurinic or apyrimidinic site) lyase</fullName>
    </alternativeName>
</protein>
<dbReference type="FunFam" id="1.10.1670.10:FF:000001">
    <property type="entry name" value="Endonuclease III"/>
    <property type="match status" value="1"/>
</dbReference>
<dbReference type="PROSITE" id="PS00764">
    <property type="entry name" value="ENDONUCLEASE_III_1"/>
    <property type="match status" value="1"/>
</dbReference>
<keyword evidence="8 12" id="KW-0238">DNA-binding</keyword>
<evidence type="ECO:0000256" key="12">
    <source>
        <dbReference type="HAMAP-Rule" id="MF_00942"/>
    </source>
</evidence>
<dbReference type="InterPro" id="IPR003265">
    <property type="entry name" value="HhH-GPD_domain"/>
</dbReference>
<dbReference type="PANTHER" id="PTHR10359:SF18">
    <property type="entry name" value="ENDONUCLEASE III"/>
    <property type="match status" value="1"/>
</dbReference>
<sequence>MSKRRPVVRPILKALGELYPNPTTELNHDNPWQLLVATMLSAQCTDRRVNMITPRIFGTYPDAQSLSTLPIEQIEELIRDCGLYHTKAKNLAATAAIIASEFAGEVPRDRDILMTLPGVGRKTANVVLSNAFGVDAIAVDTHVFRLAHRLGWSQAKTPEATEDDLMALLPKKHWSRAHHWLILHGRRVCLAARPRCESCVIAQWCPKVEVKSQLAKRKEGLKI</sequence>
<dbReference type="InterPro" id="IPR000445">
    <property type="entry name" value="HhH_motif"/>
</dbReference>
<dbReference type="NCBIfam" id="TIGR01083">
    <property type="entry name" value="nth"/>
    <property type="match status" value="1"/>
</dbReference>
<feature type="binding site" evidence="12">
    <location>
        <position position="196"/>
    </location>
    <ligand>
        <name>[4Fe-4S] cluster</name>
        <dbReference type="ChEBI" id="CHEBI:49883"/>
    </ligand>
</feature>
<keyword evidence="10 12" id="KW-0456">Lyase</keyword>
<keyword evidence="2 12" id="KW-0004">4Fe-4S</keyword>
<dbReference type="Gene3D" id="1.10.1670.10">
    <property type="entry name" value="Helix-hairpin-Helix base-excision DNA repair enzymes (C-terminal)"/>
    <property type="match status" value="1"/>
</dbReference>
<dbReference type="GO" id="GO:0006285">
    <property type="term" value="P:base-excision repair, AP site formation"/>
    <property type="evidence" value="ECO:0007669"/>
    <property type="project" value="TreeGrafter"/>
</dbReference>
<dbReference type="EMBL" id="PXYW01000081">
    <property type="protein sequence ID" value="PSR30298.1"/>
    <property type="molecule type" value="Genomic_DNA"/>
</dbReference>
<dbReference type="GO" id="GO:0051539">
    <property type="term" value="F:4 iron, 4 sulfur cluster binding"/>
    <property type="evidence" value="ECO:0007669"/>
    <property type="project" value="UniProtKB-UniRule"/>
</dbReference>
<evidence type="ECO:0000256" key="6">
    <source>
        <dbReference type="ARBA" id="ARBA00023004"/>
    </source>
</evidence>
<name>A0A2T2X766_9FIRM</name>
<dbReference type="HAMAP" id="MF_00942">
    <property type="entry name" value="Nth"/>
    <property type="match status" value="1"/>
</dbReference>
<keyword evidence="11 12" id="KW-0326">Glycosidase</keyword>
<dbReference type="GO" id="GO:0019104">
    <property type="term" value="F:DNA N-glycosylase activity"/>
    <property type="evidence" value="ECO:0007669"/>
    <property type="project" value="UniProtKB-UniRule"/>
</dbReference>
<keyword evidence="6 12" id="KW-0408">Iron</keyword>
<keyword evidence="4 12" id="KW-0227">DNA damage</keyword>
<feature type="binding site" evidence="12">
    <location>
        <position position="205"/>
    </location>
    <ligand>
        <name>[4Fe-4S] cluster</name>
        <dbReference type="ChEBI" id="CHEBI:49883"/>
    </ligand>
</feature>
<keyword evidence="14" id="KW-0255">Endonuclease</keyword>
<dbReference type="InterPro" id="IPR011257">
    <property type="entry name" value="DNA_glycosylase"/>
</dbReference>
<dbReference type="GO" id="GO:0046872">
    <property type="term" value="F:metal ion binding"/>
    <property type="evidence" value="ECO:0007669"/>
    <property type="project" value="UniProtKB-KW"/>
</dbReference>
<keyword evidence="7 12" id="KW-0411">Iron-sulfur</keyword>
<feature type="domain" description="HhH-GPD" evidence="13">
    <location>
        <begin position="40"/>
        <end position="187"/>
    </location>
</feature>
<dbReference type="PROSITE" id="PS01155">
    <property type="entry name" value="ENDONUCLEASE_III_2"/>
    <property type="match status" value="1"/>
</dbReference>
<dbReference type="PANTHER" id="PTHR10359">
    <property type="entry name" value="A/G-SPECIFIC ADENINE GLYCOSYLASE/ENDONUCLEASE III"/>
    <property type="match status" value="1"/>
</dbReference>
<dbReference type="SMART" id="SM00478">
    <property type="entry name" value="ENDO3c"/>
    <property type="match status" value="1"/>
</dbReference>
<dbReference type="GO" id="GO:0140078">
    <property type="term" value="F:class I DNA-(apurinic or apyrimidinic site) endonuclease activity"/>
    <property type="evidence" value="ECO:0007669"/>
    <property type="project" value="UniProtKB-EC"/>
</dbReference>
<evidence type="ECO:0000256" key="4">
    <source>
        <dbReference type="ARBA" id="ARBA00022763"/>
    </source>
</evidence>
<dbReference type="FunFam" id="1.10.340.30:FF:000001">
    <property type="entry name" value="Endonuclease III"/>
    <property type="match status" value="1"/>
</dbReference>
<dbReference type="EC" id="4.2.99.18" evidence="12"/>
<dbReference type="SMART" id="SM00525">
    <property type="entry name" value="FES"/>
    <property type="match status" value="1"/>
</dbReference>
<evidence type="ECO:0000256" key="2">
    <source>
        <dbReference type="ARBA" id="ARBA00022485"/>
    </source>
</evidence>
<evidence type="ECO:0000259" key="13">
    <source>
        <dbReference type="SMART" id="SM00478"/>
    </source>
</evidence>
<organism evidence="14 15">
    <name type="scientific">Sulfobacillus benefaciens</name>
    <dbReference type="NCBI Taxonomy" id="453960"/>
    <lineage>
        <taxon>Bacteria</taxon>
        <taxon>Bacillati</taxon>
        <taxon>Bacillota</taxon>
        <taxon>Clostridia</taxon>
        <taxon>Eubacteriales</taxon>
        <taxon>Clostridiales Family XVII. Incertae Sedis</taxon>
        <taxon>Sulfobacillus</taxon>
    </lineage>
</organism>
<reference evidence="14 15" key="1">
    <citation type="journal article" date="2014" name="BMC Genomics">
        <title>Comparison of environmental and isolate Sulfobacillus genomes reveals diverse carbon, sulfur, nitrogen, and hydrogen metabolisms.</title>
        <authorList>
            <person name="Justice N.B."/>
            <person name="Norman A."/>
            <person name="Brown C.T."/>
            <person name="Singh A."/>
            <person name="Thomas B.C."/>
            <person name="Banfield J.F."/>
        </authorList>
    </citation>
    <scope>NUCLEOTIDE SEQUENCE [LARGE SCALE GENOMIC DNA]</scope>
    <source>
        <strain evidence="14">AMDSBA4</strain>
    </source>
</reference>
<dbReference type="AlphaFoldDB" id="A0A2T2X766"/>
<dbReference type="InterPro" id="IPR004036">
    <property type="entry name" value="Endonuclease-III-like_CS2"/>
</dbReference>
<dbReference type="PIRSF" id="PIRSF001435">
    <property type="entry name" value="Nth"/>
    <property type="match status" value="1"/>
</dbReference>
<comment type="caution">
    <text evidence="14">The sequence shown here is derived from an EMBL/GenBank/DDBJ whole genome shotgun (WGS) entry which is preliminary data.</text>
</comment>
<evidence type="ECO:0000256" key="11">
    <source>
        <dbReference type="ARBA" id="ARBA00023295"/>
    </source>
</evidence>
<evidence type="ECO:0000256" key="9">
    <source>
        <dbReference type="ARBA" id="ARBA00023204"/>
    </source>
</evidence>
<evidence type="ECO:0000256" key="7">
    <source>
        <dbReference type="ARBA" id="ARBA00023014"/>
    </source>
</evidence>
<dbReference type="SUPFAM" id="SSF48150">
    <property type="entry name" value="DNA-glycosylase"/>
    <property type="match status" value="1"/>
</dbReference>
<gene>
    <name evidence="12 14" type="primary">nth</name>
    <name evidence="14" type="ORF">C7B46_18055</name>
</gene>
<dbReference type="Pfam" id="PF00730">
    <property type="entry name" value="HhH-GPD"/>
    <property type="match status" value="1"/>
</dbReference>
<evidence type="ECO:0000256" key="8">
    <source>
        <dbReference type="ARBA" id="ARBA00023125"/>
    </source>
</evidence>
<feature type="binding site" evidence="12">
    <location>
        <position position="199"/>
    </location>
    <ligand>
        <name>[4Fe-4S] cluster</name>
        <dbReference type="ChEBI" id="CHEBI:49883"/>
    </ligand>
</feature>
<dbReference type="InterPro" id="IPR003651">
    <property type="entry name" value="Endonuclease3_FeS-loop_motif"/>
</dbReference>